<keyword evidence="6 11" id="KW-0332">GMP biosynthesis</keyword>
<keyword evidence="4" id="KW-0436">Ligase</keyword>
<dbReference type="PANTHER" id="PTHR11922:SF2">
    <property type="entry name" value="GMP SYNTHASE [GLUTAMINE-HYDROLYZING]"/>
    <property type="match status" value="1"/>
</dbReference>
<dbReference type="PANTHER" id="PTHR11922">
    <property type="entry name" value="GMP SYNTHASE-RELATED"/>
    <property type="match status" value="1"/>
</dbReference>
<keyword evidence="8 11" id="KW-0067">ATP-binding</keyword>
<dbReference type="AlphaFoldDB" id="A0A7S0ZDH3"/>
<dbReference type="GO" id="GO:0005524">
    <property type="term" value="F:ATP binding"/>
    <property type="evidence" value="ECO:0007669"/>
    <property type="project" value="UniProtKB-UniRule"/>
</dbReference>
<dbReference type="SUPFAM" id="SSF52402">
    <property type="entry name" value="Adenine nucleotide alpha hydrolases-like"/>
    <property type="match status" value="1"/>
</dbReference>
<proteinExistence type="predicted"/>
<name>A0A7S0ZDH3_9RHOD</name>
<evidence type="ECO:0000256" key="10">
    <source>
        <dbReference type="ARBA" id="ARBA00031356"/>
    </source>
</evidence>
<evidence type="ECO:0000256" key="4">
    <source>
        <dbReference type="ARBA" id="ARBA00022598"/>
    </source>
</evidence>
<evidence type="ECO:0000313" key="13">
    <source>
        <dbReference type="EMBL" id="CAD8818363.1"/>
    </source>
</evidence>
<evidence type="ECO:0000256" key="11">
    <source>
        <dbReference type="PROSITE-ProRule" id="PRU00886"/>
    </source>
</evidence>
<dbReference type="NCBIfam" id="NF000848">
    <property type="entry name" value="PRK00074.1"/>
    <property type="match status" value="1"/>
</dbReference>
<dbReference type="EC" id="6.3.5.2" evidence="2"/>
<dbReference type="FunFam" id="3.30.300.10:FF:000002">
    <property type="entry name" value="GMP synthase [glutamine-hydrolyzing]"/>
    <property type="match status" value="1"/>
</dbReference>
<keyword evidence="9" id="KW-0315">Glutamine amidotransferase</keyword>
<evidence type="ECO:0000256" key="2">
    <source>
        <dbReference type="ARBA" id="ARBA00012746"/>
    </source>
</evidence>
<evidence type="ECO:0000256" key="3">
    <source>
        <dbReference type="ARBA" id="ARBA00021562"/>
    </source>
</evidence>
<dbReference type="CDD" id="cd01997">
    <property type="entry name" value="GMP_synthase_C"/>
    <property type="match status" value="1"/>
</dbReference>
<evidence type="ECO:0000256" key="5">
    <source>
        <dbReference type="ARBA" id="ARBA00022741"/>
    </source>
</evidence>
<dbReference type="GO" id="GO:0003921">
    <property type="term" value="F:GMP synthase activity"/>
    <property type="evidence" value="ECO:0007669"/>
    <property type="project" value="InterPro"/>
</dbReference>
<keyword evidence="7 11" id="KW-0658">Purine biosynthesis</keyword>
<dbReference type="InterPro" id="IPR014729">
    <property type="entry name" value="Rossmann-like_a/b/a_fold"/>
</dbReference>
<evidence type="ECO:0000256" key="9">
    <source>
        <dbReference type="ARBA" id="ARBA00022962"/>
    </source>
</evidence>
<comment type="pathway">
    <text evidence="1">Purine metabolism; GMP biosynthesis; GMP from XMP (L-Gln route): step 1/1.</text>
</comment>
<dbReference type="InterPro" id="IPR001674">
    <property type="entry name" value="GMP_synth_C"/>
</dbReference>
<dbReference type="Gene3D" id="3.40.50.620">
    <property type="entry name" value="HUPs"/>
    <property type="match status" value="1"/>
</dbReference>
<dbReference type="UniPathway" id="UPA00189">
    <property type="reaction ID" value="UER00296"/>
</dbReference>
<dbReference type="FunFam" id="3.40.50.620:FF:000001">
    <property type="entry name" value="GMP synthase [glutamine-hydrolyzing]"/>
    <property type="match status" value="1"/>
</dbReference>
<evidence type="ECO:0000259" key="12">
    <source>
        <dbReference type="PROSITE" id="PS51553"/>
    </source>
</evidence>
<evidence type="ECO:0000256" key="6">
    <source>
        <dbReference type="ARBA" id="ARBA00022749"/>
    </source>
</evidence>
<dbReference type="GO" id="GO:0005829">
    <property type="term" value="C:cytosol"/>
    <property type="evidence" value="ECO:0007669"/>
    <property type="project" value="TreeGrafter"/>
</dbReference>
<feature type="domain" description="GMPS ATP-PPase" evidence="12">
    <location>
        <begin position="1"/>
        <end position="189"/>
    </location>
</feature>
<organism evidence="13">
    <name type="scientific">Timspurckia oligopyrenoides</name>
    <dbReference type="NCBI Taxonomy" id="708627"/>
    <lineage>
        <taxon>Eukaryota</taxon>
        <taxon>Rhodophyta</taxon>
        <taxon>Bangiophyceae</taxon>
        <taxon>Porphyridiales</taxon>
        <taxon>Porphyridiaceae</taxon>
        <taxon>Timspurckia</taxon>
    </lineage>
</organism>
<dbReference type="InterPro" id="IPR025777">
    <property type="entry name" value="GMPS_ATP_PPase_dom"/>
</dbReference>
<sequence length="314" mass="34814">MAEFVSESKAHIRSLVGDAQVIGAVSGGVDSTVAAVLLNEAIGHQFHGILVDNGLLRLDEAPEVVKRLRERCGVDIDFVDASELFVSRLTGVSEPEKKRKIIGNAFIEVFEQEANKFDAAFLLQGTLYPDVIESMSHKGPSATIKTHHNVGGLPERMKLKLIEPLRYLFKDEVRALGLVLGIERDSVFRHPFPGPGLAIRVLGEITKTRLDKLRLADAIYLEELRSNGLYDQIGQAFACLLPCMAVGVMGDVRTYEEIIALRAVETTDFMTADWFEFPHDVLKKIATRIVNEVRGVNRVLYDVTSKPPGTIEFE</sequence>
<keyword evidence="5 11" id="KW-0547">Nucleotide-binding</keyword>
<protein>
    <recommendedName>
        <fullName evidence="3">GMP synthase [glutamine-hydrolyzing]</fullName>
        <ecNumber evidence="2">6.3.5.2</ecNumber>
    </recommendedName>
    <alternativeName>
        <fullName evidence="10">Glutamine amidotransferase</fullName>
    </alternativeName>
</protein>
<accession>A0A7S0ZDH3</accession>
<evidence type="ECO:0000256" key="8">
    <source>
        <dbReference type="ARBA" id="ARBA00022840"/>
    </source>
</evidence>
<evidence type="ECO:0000256" key="1">
    <source>
        <dbReference type="ARBA" id="ARBA00005153"/>
    </source>
</evidence>
<dbReference type="PROSITE" id="PS51553">
    <property type="entry name" value="GMPS_ATP_PPASE"/>
    <property type="match status" value="1"/>
</dbReference>
<dbReference type="NCBIfam" id="TIGR00884">
    <property type="entry name" value="guaA_Cterm"/>
    <property type="match status" value="1"/>
</dbReference>
<gene>
    <name evidence="13" type="ORF">TOLI1172_LOCUS2752</name>
</gene>
<feature type="binding site" evidence="11">
    <location>
        <begin position="26"/>
        <end position="32"/>
    </location>
    <ligand>
        <name>ATP</name>
        <dbReference type="ChEBI" id="CHEBI:30616"/>
    </ligand>
</feature>
<dbReference type="Pfam" id="PF00958">
    <property type="entry name" value="GMP_synt_C"/>
    <property type="match status" value="1"/>
</dbReference>
<dbReference type="SUPFAM" id="SSF54810">
    <property type="entry name" value="GMP synthetase C-terminal dimerisation domain"/>
    <property type="match status" value="1"/>
</dbReference>
<dbReference type="Gene3D" id="3.30.300.10">
    <property type="match status" value="1"/>
</dbReference>
<evidence type="ECO:0000256" key="7">
    <source>
        <dbReference type="ARBA" id="ARBA00022755"/>
    </source>
</evidence>
<reference evidence="13" key="1">
    <citation type="submission" date="2021-01" db="EMBL/GenBank/DDBJ databases">
        <authorList>
            <person name="Corre E."/>
            <person name="Pelletier E."/>
            <person name="Niang G."/>
            <person name="Scheremetjew M."/>
            <person name="Finn R."/>
            <person name="Kale V."/>
            <person name="Holt S."/>
            <person name="Cochrane G."/>
            <person name="Meng A."/>
            <person name="Brown T."/>
            <person name="Cohen L."/>
        </authorList>
    </citation>
    <scope>NUCLEOTIDE SEQUENCE</scope>
    <source>
        <strain evidence="13">CCMP3278</strain>
    </source>
</reference>
<dbReference type="EMBL" id="HBFP01003903">
    <property type="protein sequence ID" value="CAD8818363.1"/>
    <property type="molecule type" value="Transcribed_RNA"/>
</dbReference>